<dbReference type="AlphaFoldDB" id="A0AAV3WIP0"/>
<dbReference type="EMBL" id="BLAY01000066">
    <property type="protein sequence ID" value="GET39459.1"/>
    <property type="molecule type" value="Genomic_DNA"/>
</dbReference>
<reference evidence="1" key="1">
    <citation type="submission" date="2019-10" db="EMBL/GenBank/DDBJ databases">
        <title>Draft genome sequece of Microseira wollei NIES-4236.</title>
        <authorList>
            <person name="Yamaguchi H."/>
            <person name="Suzuki S."/>
            <person name="Kawachi M."/>
        </authorList>
    </citation>
    <scope>NUCLEOTIDE SEQUENCE</scope>
    <source>
        <strain evidence="1">NIES-4236</strain>
    </source>
</reference>
<dbReference type="RefSeq" id="WP_226584817.1">
    <property type="nucleotide sequence ID" value="NZ_BLAY01000066.1"/>
</dbReference>
<name>A0AAV3WIP0_9CYAN</name>
<comment type="caution">
    <text evidence="1">The sequence shown here is derived from an EMBL/GenBank/DDBJ whole genome shotgun (WGS) entry which is preliminary data.</text>
</comment>
<sequence length="79" mass="9175">MQAALRITTKVLPGDKVEIQLPPGSVGEEVEVFVIIPEKKQSKKRNVLEILEEIHKHGPFRTVEEIERDLRRERDSWDS</sequence>
<gene>
    <name evidence="1" type="ORF">MiSe_42280</name>
</gene>
<accession>A0AAV3WIP0</accession>
<dbReference type="Proteomes" id="UP001050975">
    <property type="component" value="Unassembled WGS sequence"/>
</dbReference>
<organism evidence="1 2">
    <name type="scientific">Microseira wollei NIES-4236</name>
    <dbReference type="NCBI Taxonomy" id="2530354"/>
    <lineage>
        <taxon>Bacteria</taxon>
        <taxon>Bacillati</taxon>
        <taxon>Cyanobacteriota</taxon>
        <taxon>Cyanophyceae</taxon>
        <taxon>Oscillatoriophycideae</taxon>
        <taxon>Aerosakkonematales</taxon>
        <taxon>Aerosakkonemataceae</taxon>
        <taxon>Microseira</taxon>
    </lineage>
</organism>
<evidence type="ECO:0000313" key="1">
    <source>
        <dbReference type="EMBL" id="GET39459.1"/>
    </source>
</evidence>
<keyword evidence="2" id="KW-1185">Reference proteome</keyword>
<proteinExistence type="predicted"/>
<protein>
    <submittedName>
        <fullName evidence="1">No_hits_found</fullName>
    </submittedName>
</protein>
<evidence type="ECO:0000313" key="2">
    <source>
        <dbReference type="Proteomes" id="UP001050975"/>
    </source>
</evidence>